<proteinExistence type="predicted"/>
<dbReference type="STRING" id="470826.SAMN04488027_10798"/>
<dbReference type="InterPro" id="IPR029052">
    <property type="entry name" value="Metallo-depent_PP-like"/>
</dbReference>
<dbReference type="Proteomes" id="UP000199296">
    <property type="component" value="Unassembled WGS sequence"/>
</dbReference>
<dbReference type="RefSeq" id="WP_093368025.1">
    <property type="nucleotide sequence ID" value="NZ_FNCW01000007.1"/>
</dbReference>
<protein>
    <submittedName>
        <fullName evidence="2">Putative phosphoesterase</fullName>
    </submittedName>
</protein>
<dbReference type="GO" id="GO:0005737">
    <property type="term" value="C:cytoplasm"/>
    <property type="evidence" value="ECO:0007669"/>
    <property type="project" value="TreeGrafter"/>
</dbReference>
<dbReference type="Pfam" id="PF00149">
    <property type="entry name" value="Metallophos"/>
    <property type="match status" value="1"/>
</dbReference>
<organism evidence="2 3">
    <name type="scientific">Psychroflexus sediminis</name>
    <dbReference type="NCBI Taxonomy" id="470826"/>
    <lineage>
        <taxon>Bacteria</taxon>
        <taxon>Pseudomonadati</taxon>
        <taxon>Bacteroidota</taxon>
        <taxon>Flavobacteriia</taxon>
        <taxon>Flavobacteriales</taxon>
        <taxon>Flavobacteriaceae</taxon>
        <taxon>Psychroflexus</taxon>
    </lineage>
</organism>
<accession>A0A1G7X5A7</accession>
<dbReference type="InterPro" id="IPR004843">
    <property type="entry name" value="Calcineurin-like_PHP"/>
</dbReference>
<evidence type="ECO:0000313" key="3">
    <source>
        <dbReference type="Proteomes" id="UP000199296"/>
    </source>
</evidence>
<dbReference type="GO" id="GO:0016791">
    <property type="term" value="F:phosphatase activity"/>
    <property type="evidence" value="ECO:0007669"/>
    <property type="project" value="TreeGrafter"/>
</dbReference>
<dbReference type="GO" id="GO:0008803">
    <property type="term" value="F:bis(5'-nucleosyl)-tetraphosphatase (symmetrical) activity"/>
    <property type="evidence" value="ECO:0007669"/>
    <property type="project" value="TreeGrafter"/>
</dbReference>
<dbReference type="AlphaFoldDB" id="A0A1G7X5A7"/>
<gene>
    <name evidence="2" type="ORF">SAMN04488027_10798</name>
</gene>
<reference evidence="2 3" key="1">
    <citation type="submission" date="2016-10" db="EMBL/GenBank/DDBJ databases">
        <authorList>
            <person name="de Groot N.N."/>
        </authorList>
    </citation>
    <scope>NUCLEOTIDE SEQUENCE [LARGE SCALE GENOMIC DNA]</scope>
    <source>
        <strain evidence="2 3">DSM 19803</strain>
    </source>
</reference>
<evidence type="ECO:0000313" key="2">
    <source>
        <dbReference type="EMBL" id="SDG79333.1"/>
    </source>
</evidence>
<evidence type="ECO:0000259" key="1">
    <source>
        <dbReference type="Pfam" id="PF00149"/>
    </source>
</evidence>
<sequence length="244" mass="28109">MSRILAIGDIHGGFRALEQVLKRAEVSKGDQLIFLGDYVDGWSETPELLSYLIQLKEEQECIFIRGNHDDLVLDWFRTGETNAKWLEHGGGSTLEAYRDVSSTIKDLHHRFLENLTNYHIDEQNRLFLHAGFANLHGPTAEFYPNTVYWDRSLWEMVKAMDKTLSPQDDFYPDRLKLFKEIYIGHTPTTRMGKTKPVNLANVWNIDTGAAFKGPVSLIDVDTKEVWQSDAVYELYPEEPGRNQD</sequence>
<dbReference type="PANTHER" id="PTHR42850">
    <property type="entry name" value="METALLOPHOSPHOESTERASE"/>
    <property type="match status" value="1"/>
</dbReference>
<dbReference type="InterPro" id="IPR050126">
    <property type="entry name" value="Ap4A_hydrolase"/>
</dbReference>
<feature type="domain" description="Calcineurin-like phosphoesterase" evidence="1">
    <location>
        <begin position="3"/>
        <end position="189"/>
    </location>
</feature>
<dbReference type="OrthoDB" id="9808081at2"/>
<name>A0A1G7X5A7_9FLAO</name>
<dbReference type="Gene3D" id="3.60.21.10">
    <property type="match status" value="1"/>
</dbReference>
<dbReference type="SUPFAM" id="SSF56300">
    <property type="entry name" value="Metallo-dependent phosphatases"/>
    <property type="match status" value="1"/>
</dbReference>
<dbReference type="GO" id="GO:0110154">
    <property type="term" value="P:RNA decapping"/>
    <property type="evidence" value="ECO:0007669"/>
    <property type="project" value="TreeGrafter"/>
</dbReference>
<dbReference type="PANTHER" id="PTHR42850:SF4">
    <property type="entry name" value="ZINC-DEPENDENT ENDOPOLYPHOSPHATASE"/>
    <property type="match status" value="1"/>
</dbReference>
<dbReference type="EMBL" id="FNCW01000007">
    <property type="protein sequence ID" value="SDG79333.1"/>
    <property type="molecule type" value="Genomic_DNA"/>
</dbReference>
<keyword evidence="3" id="KW-1185">Reference proteome</keyword>